<sequence>MTFIKAFRVCLLAVFTALLFKSSTPIMSLLVIWFWVAIMCLVVKDFVRIRFRDRTLTLSIGLQRQGNTQSLPSRDVPEST</sequence>
<comment type="caution">
    <text evidence="2">The sequence shown here is derived from an EMBL/GenBank/DDBJ whole genome shotgun (WGS) entry which is preliminary data.</text>
</comment>
<keyword evidence="1" id="KW-0812">Transmembrane</keyword>
<reference evidence="2 3" key="1">
    <citation type="submission" date="2018-07" db="EMBL/GenBank/DDBJ databases">
        <title>Genomic Encyclopedia of Type Strains, Phase IV (KMG-IV): sequencing the most valuable type-strain genomes for metagenomic binning, comparative biology and taxonomic classification.</title>
        <authorList>
            <person name="Goeker M."/>
        </authorList>
    </citation>
    <scope>NUCLEOTIDE SEQUENCE [LARGE SCALE GENOMIC DNA]</scope>
    <source>
        <strain evidence="2 3">DSM 14324</strain>
    </source>
</reference>
<proteinExistence type="predicted"/>
<evidence type="ECO:0000313" key="3">
    <source>
        <dbReference type="Proteomes" id="UP000256334"/>
    </source>
</evidence>
<gene>
    <name evidence="2" type="ORF">C8D72_3425</name>
</gene>
<name>A0A3D9DRN6_9GAMM</name>
<keyword evidence="1" id="KW-1133">Transmembrane helix</keyword>
<evidence type="ECO:0000313" key="2">
    <source>
        <dbReference type="EMBL" id="REC93380.1"/>
    </source>
</evidence>
<dbReference type="EMBL" id="QRDJ01000012">
    <property type="protein sequence ID" value="REC93380.1"/>
    <property type="molecule type" value="Genomic_DNA"/>
</dbReference>
<keyword evidence="3" id="KW-1185">Reference proteome</keyword>
<dbReference type="Proteomes" id="UP000256334">
    <property type="component" value="Unassembled WGS sequence"/>
</dbReference>
<accession>A0A3D9DRN6</accession>
<protein>
    <submittedName>
        <fullName evidence="2">Uncharacterized protein</fullName>
    </submittedName>
</protein>
<organism evidence="2 3">
    <name type="scientific">Kushneria indalinina DSM 14324</name>
    <dbReference type="NCBI Taxonomy" id="1122140"/>
    <lineage>
        <taxon>Bacteria</taxon>
        <taxon>Pseudomonadati</taxon>
        <taxon>Pseudomonadota</taxon>
        <taxon>Gammaproteobacteria</taxon>
        <taxon>Oceanospirillales</taxon>
        <taxon>Halomonadaceae</taxon>
        <taxon>Kushneria</taxon>
    </lineage>
</organism>
<dbReference type="AlphaFoldDB" id="A0A3D9DRN6"/>
<keyword evidence="1" id="KW-0472">Membrane</keyword>
<evidence type="ECO:0000256" key="1">
    <source>
        <dbReference type="SAM" id="Phobius"/>
    </source>
</evidence>
<dbReference type="RefSeq" id="WP_115855633.1">
    <property type="nucleotide sequence ID" value="NZ_QRDJ01000012.1"/>
</dbReference>
<feature type="transmembrane region" description="Helical" evidence="1">
    <location>
        <begin position="31"/>
        <end position="47"/>
    </location>
</feature>